<organism evidence="2 3">
    <name type="scientific">Halonotius pteroides</name>
    <dbReference type="NCBI Taxonomy" id="268735"/>
    <lineage>
        <taxon>Archaea</taxon>
        <taxon>Methanobacteriati</taxon>
        <taxon>Methanobacteriota</taxon>
        <taxon>Stenosarchaea group</taxon>
        <taxon>Halobacteria</taxon>
        <taxon>Halobacteriales</taxon>
        <taxon>Haloferacaceae</taxon>
        <taxon>Halonotius</taxon>
    </lineage>
</organism>
<reference evidence="2 3" key="1">
    <citation type="submission" date="2018-06" db="EMBL/GenBank/DDBJ databases">
        <title>Halonotius sp. F13-13 a new haloarchaeeon isolated from a solar saltern from Isla Cristina, Huelva, Spain.</title>
        <authorList>
            <person name="Duran-Viseras A."/>
            <person name="Sanchez-Porro C."/>
            <person name="Ventosa A."/>
        </authorList>
    </citation>
    <scope>NUCLEOTIDE SEQUENCE [LARGE SCALE GENOMIC DNA]</scope>
    <source>
        <strain evidence="2 3">CECT 7525</strain>
    </source>
</reference>
<evidence type="ECO:0000313" key="2">
    <source>
        <dbReference type="EMBL" id="RJX48969.1"/>
    </source>
</evidence>
<accession>A0A3A6QMN0</accession>
<name>A0A3A6QMN0_9EURY</name>
<dbReference type="InterPro" id="IPR036390">
    <property type="entry name" value="WH_DNA-bd_sf"/>
</dbReference>
<dbReference type="Gene3D" id="1.10.10.10">
    <property type="entry name" value="Winged helix-like DNA-binding domain superfamily/Winged helix DNA-binding domain"/>
    <property type="match status" value="1"/>
</dbReference>
<keyword evidence="3" id="KW-1185">Reference proteome</keyword>
<dbReference type="InterPro" id="IPR005149">
    <property type="entry name" value="Tscrpt_reg_PadR_N"/>
</dbReference>
<evidence type="ECO:0000313" key="3">
    <source>
        <dbReference type="Proteomes" id="UP000281564"/>
    </source>
</evidence>
<evidence type="ECO:0000259" key="1">
    <source>
        <dbReference type="Pfam" id="PF03551"/>
    </source>
</evidence>
<proteinExistence type="predicted"/>
<dbReference type="EMBL" id="QMDW01000014">
    <property type="protein sequence ID" value="RJX48969.1"/>
    <property type="molecule type" value="Genomic_DNA"/>
</dbReference>
<comment type="caution">
    <text evidence="2">The sequence shown here is derived from an EMBL/GenBank/DDBJ whole genome shotgun (WGS) entry which is preliminary data.</text>
</comment>
<dbReference type="Proteomes" id="UP000281564">
    <property type="component" value="Unassembled WGS sequence"/>
</dbReference>
<dbReference type="Pfam" id="PF03551">
    <property type="entry name" value="PadR"/>
    <property type="match status" value="1"/>
</dbReference>
<dbReference type="InterPro" id="IPR036388">
    <property type="entry name" value="WH-like_DNA-bd_sf"/>
</dbReference>
<dbReference type="SUPFAM" id="SSF46785">
    <property type="entry name" value="Winged helix' DNA-binding domain"/>
    <property type="match status" value="1"/>
</dbReference>
<sequence length="106" mass="12422">MKHLSAFQRDLLYVVADLDTPYGLEIKRGLEEYYDKDVNSGRVYQNLNTLVDQGCIEKSTIDKRTNAYTLTQKAVIAMKNRHHWQRTQAKRRIQTEALQADSRLQH</sequence>
<gene>
    <name evidence="2" type="ORF">DP106_10320</name>
</gene>
<protein>
    <submittedName>
        <fullName evidence="2">PadR family transcriptional regulator</fullName>
    </submittedName>
</protein>
<dbReference type="AlphaFoldDB" id="A0A3A6QMN0"/>
<feature type="domain" description="Transcription regulator PadR N-terminal" evidence="1">
    <location>
        <begin position="12"/>
        <end position="73"/>
    </location>
</feature>